<evidence type="ECO:0000313" key="11">
    <source>
        <dbReference type="Proteomes" id="UP000663879"/>
    </source>
</evidence>
<evidence type="ECO:0000256" key="8">
    <source>
        <dbReference type="SAM" id="Phobius"/>
    </source>
</evidence>
<comment type="subcellular location">
    <subcellularLocation>
        <location evidence="1">Membrane</location>
        <topology evidence="1">Single-pass membrane protein</topology>
    </subcellularLocation>
</comment>
<feature type="region of interest" description="Disordered" evidence="7">
    <location>
        <begin position="304"/>
        <end position="323"/>
    </location>
</feature>
<dbReference type="PANTHER" id="PTHR24269">
    <property type="entry name" value="KREMEN PROTEIN"/>
    <property type="match status" value="1"/>
</dbReference>
<dbReference type="SMART" id="SM00321">
    <property type="entry name" value="WSC"/>
    <property type="match status" value="1"/>
</dbReference>
<name>A0A813PF92_9BILA</name>
<dbReference type="Pfam" id="PF01822">
    <property type="entry name" value="WSC"/>
    <property type="match status" value="1"/>
</dbReference>
<dbReference type="InterPro" id="IPR051836">
    <property type="entry name" value="Kremen_rcpt"/>
</dbReference>
<keyword evidence="4 8" id="KW-1133">Transmembrane helix</keyword>
<accession>A0A813PF92</accession>
<evidence type="ECO:0000256" key="7">
    <source>
        <dbReference type="SAM" id="MobiDB-lite"/>
    </source>
</evidence>
<dbReference type="OrthoDB" id="10043391at2759"/>
<evidence type="ECO:0000256" key="1">
    <source>
        <dbReference type="ARBA" id="ARBA00004167"/>
    </source>
</evidence>
<keyword evidence="2 8" id="KW-0812">Transmembrane</keyword>
<keyword evidence="11" id="KW-1185">Reference proteome</keyword>
<dbReference type="EMBL" id="CAJNOC010000382">
    <property type="protein sequence ID" value="CAF0753312.1"/>
    <property type="molecule type" value="Genomic_DNA"/>
</dbReference>
<evidence type="ECO:0000256" key="3">
    <source>
        <dbReference type="ARBA" id="ARBA00022729"/>
    </source>
</evidence>
<comment type="caution">
    <text evidence="10">The sequence shown here is derived from an EMBL/GenBank/DDBJ whole genome shotgun (WGS) entry which is preliminary data.</text>
</comment>
<evidence type="ECO:0000256" key="6">
    <source>
        <dbReference type="ARBA" id="ARBA00023180"/>
    </source>
</evidence>
<feature type="compositionally biased region" description="Polar residues" evidence="7">
    <location>
        <begin position="618"/>
        <end position="629"/>
    </location>
</feature>
<keyword evidence="3" id="KW-0732">Signal</keyword>
<evidence type="ECO:0000313" key="10">
    <source>
        <dbReference type="EMBL" id="CAF0753312.1"/>
    </source>
</evidence>
<gene>
    <name evidence="10" type="ORF">OXX778_LOCUS4034</name>
</gene>
<reference evidence="10" key="1">
    <citation type="submission" date="2021-02" db="EMBL/GenBank/DDBJ databases">
        <authorList>
            <person name="Nowell W R."/>
        </authorList>
    </citation>
    <scope>NUCLEOTIDE SEQUENCE</scope>
    <source>
        <strain evidence="10">Ploen Becks lab</strain>
    </source>
</reference>
<evidence type="ECO:0000256" key="5">
    <source>
        <dbReference type="ARBA" id="ARBA00023136"/>
    </source>
</evidence>
<evidence type="ECO:0000256" key="4">
    <source>
        <dbReference type="ARBA" id="ARBA00022989"/>
    </source>
</evidence>
<dbReference type="InterPro" id="IPR002889">
    <property type="entry name" value="WSC_carb-bd"/>
</dbReference>
<feature type="compositionally biased region" description="Basic and acidic residues" evidence="7">
    <location>
        <begin position="763"/>
        <end position="774"/>
    </location>
</feature>
<dbReference type="Proteomes" id="UP000663879">
    <property type="component" value="Unassembled WGS sequence"/>
</dbReference>
<feature type="transmembrane region" description="Helical" evidence="8">
    <location>
        <begin position="559"/>
        <end position="584"/>
    </location>
</feature>
<evidence type="ECO:0000256" key="2">
    <source>
        <dbReference type="ARBA" id="ARBA00022692"/>
    </source>
</evidence>
<protein>
    <recommendedName>
        <fullName evidence="9">WSC domain-containing protein</fullName>
    </recommendedName>
</protein>
<dbReference type="GO" id="GO:0005886">
    <property type="term" value="C:plasma membrane"/>
    <property type="evidence" value="ECO:0007669"/>
    <property type="project" value="TreeGrafter"/>
</dbReference>
<dbReference type="AlphaFoldDB" id="A0A813PF92"/>
<proteinExistence type="predicted"/>
<feature type="compositionally biased region" description="Basic and acidic residues" evidence="7">
    <location>
        <begin position="729"/>
        <end position="751"/>
    </location>
</feature>
<dbReference type="PANTHER" id="PTHR24269:SF16">
    <property type="entry name" value="PROTEIN SLG1"/>
    <property type="match status" value="1"/>
</dbReference>
<dbReference type="PROSITE" id="PS51212">
    <property type="entry name" value="WSC"/>
    <property type="match status" value="1"/>
</dbReference>
<sequence length="1017" mass="114242">MKSPQQLNLRKSPKTYSKYLGCFNDVVADRDLGYSNPFPTAVNSSHMSIQYCIDLCRSLDQTYAGLQFGQECYCGNSYGKHGETSKKDCFITCSGDKNSKCGGFLKNSVYSVALYYTTESLTTTTPSSTNEYFSDEITLNPFVVSTETTLPFTENISTEGEEITTQTYHPFIETTKETEPTISATIMMTTTKIGTIENLSTEITINSLSETTTPMHESTLTSSISTLSYSTTTTTTSQTSNNVVTQIILATTDVSTTTTEMQQNEFSTVLNELITNFVSTLTSSTVSTTSNIFLTSNLPITTTIPTSSSTSTPNIATTTTTTTTTTSPIVSTLGYEVQTSMISTTRMTTSDDLAKTVTDEIAKQTESNTIDESTKSTINNKVFTSVDTTTMPITGQTLLVSTSSGIISPRPIVTDPLAYLITKIRVNRSIDVRSDVFRNEITNGLQKAYLAAFTKANNLFYNQNSRQINSNPILNNKTIQINLVNVTLTGETNSDKTKNVVELRYYVLSDNQVVSSEYAADSINLLSGQEMAQYLNQEVESQGYVEVKPRQVVVSDQKLWIIATVLGPLLLIFLLFWVILFVYYKCINPRRAKKLEGKIDGTKVSDIVNENKNLSDESLITSDDNTSKPIGNKRGAKVKPMAKEKIDVGTQNDDDDILISDMSKQTKPNRTNKTNQNGTKDLIKLPELKSIQNSKIVPNPEFLKSEPTSELSDNENNIDADIRERANVEKWRNKQRNRERNNIRTENETKQSRRVSKRIGQQKIEEKSPNHEQIKNSQILRNKRNLETKSQVSILTNNTEILLNNPEHDYNPIIIAENAKPYKPHVPIKVHVENKPTVADTTRVYNPYPLQNEYEKYFKNGFLFEPINHQPSTSASHSPKRSNINANVNFTSDLISPYSRRENTLFLKTPTQNDKLLDYARQSKTSFGNVNHSFIKDDSEVESEFQNLNHLKNKPSDKMDKKYNGDEERYYEDELDLINKYRKKSENKLNANAELINSINQELKRLKTGYKPNGSNA</sequence>
<feature type="region of interest" description="Disordered" evidence="7">
    <location>
        <begin position="618"/>
        <end position="638"/>
    </location>
</feature>
<evidence type="ECO:0000259" key="9">
    <source>
        <dbReference type="PROSITE" id="PS51212"/>
    </source>
</evidence>
<feature type="domain" description="WSC" evidence="9">
    <location>
        <begin position="16"/>
        <end position="113"/>
    </location>
</feature>
<keyword evidence="6" id="KW-0325">Glycoprotein</keyword>
<organism evidence="10 11">
    <name type="scientific">Brachionus calyciflorus</name>
    <dbReference type="NCBI Taxonomy" id="104777"/>
    <lineage>
        <taxon>Eukaryota</taxon>
        <taxon>Metazoa</taxon>
        <taxon>Spiralia</taxon>
        <taxon>Gnathifera</taxon>
        <taxon>Rotifera</taxon>
        <taxon>Eurotatoria</taxon>
        <taxon>Monogononta</taxon>
        <taxon>Pseudotrocha</taxon>
        <taxon>Ploima</taxon>
        <taxon>Brachionidae</taxon>
        <taxon>Brachionus</taxon>
    </lineage>
</organism>
<keyword evidence="5 8" id="KW-0472">Membrane</keyword>
<feature type="region of interest" description="Disordered" evidence="7">
    <location>
        <begin position="729"/>
        <end position="774"/>
    </location>
</feature>